<dbReference type="Gene3D" id="2.40.50.100">
    <property type="match status" value="1"/>
</dbReference>
<dbReference type="Pfam" id="PF03459">
    <property type="entry name" value="TOBE"/>
    <property type="match status" value="1"/>
</dbReference>
<accession>A0A212RNX2</accession>
<dbReference type="SUPFAM" id="SSF50331">
    <property type="entry name" value="MOP-like"/>
    <property type="match status" value="1"/>
</dbReference>
<sequence length="69" mass="7269">MKLSARNTIKGKIVEIKEGSVMAIVVIEIGTGERLSSAITLDSVQEMGLKVGDQALAVIKSTEVMVALP</sequence>
<feature type="domain" description="Mop" evidence="3">
    <location>
        <begin position="2"/>
        <end position="68"/>
    </location>
</feature>
<dbReference type="InterPro" id="IPR005116">
    <property type="entry name" value="Transp-assoc_OB_typ1"/>
</dbReference>
<dbReference type="InterPro" id="IPR008995">
    <property type="entry name" value="Mo/tungstate-bd_C_term_dom"/>
</dbReference>
<proteinExistence type="predicted"/>
<reference evidence="4 5" key="1">
    <citation type="submission" date="2017-06" db="EMBL/GenBank/DDBJ databases">
        <authorList>
            <person name="Kim H.J."/>
            <person name="Triplett B.A."/>
        </authorList>
    </citation>
    <scope>NUCLEOTIDE SEQUENCE [LARGE SCALE GENOMIC DNA]</scope>
    <source>
        <strain evidence="4 5">B29T1</strain>
    </source>
</reference>
<evidence type="ECO:0000313" key="4">
    <source>
        <dbReference type="EMBL" id="SNB74237.1"/>
    </source>
</evidence>
<dbReference type="RefSeq" id="WP_088562301.1">
    <property type="nucleotide sequence ID" value="NZ_FYEH01000011.1"/>
</dbReference>
<dbReference type="InterPro" id="IPR004606">
    <property type="entry name" value="Mop_domain"/>
</dbReference>
<evidence type="ECO:0000256" key="2">
    <source>
        <dbReference type="PROSITE-ProRule" id="PRU01213"/>
    </source>
</evidence>
<name>A0A212RNX2_9PROT</name>
<evidence type="ECO:0000313" key="5">
    <source>
        <dbReference type="Proteomes" id="UP000197065"/>
    </source>
</evidence>
<dbReference type="OrthoDB" id="122515at2"/>
<dbReference type="PROSITE" id="PS51866">
    <property type="entry name" value="MOP"/>
    <property type="match status" value="1"/>
</dbReference>
<protein>
    <submittedName>
        <fullName evidence="4">Molybdenum-pterin binding domain-containing protein</fullName>
    </submittedName>
</protein>
<dbReference type="AlphaFoldDB" id="A0A212RNX2"/>
<gene>
    <name evidence="4" type="ORF">SAMN07250955_111109</name>
</gene>
<keyword evidence="1 2" id="KW-0500">Molybdenum</keyword>
<evidence type="ECO:0000256" key="1">
    <source>
        <dbReference type="ARBA" id="ARBA00022505"/>
    </source>
</evidence>
<evidence type="ECO:0000259" key="3">
    <source>
        <dbReference type="PROSITE" id="PS51866"/>
    </source>
</evidence>
<dbReference type="NCBIfam" id="TIGR00638">
    <property type="entry name" value="Mop"/>
    <property type="match status" value="1"/>
</dbReference>
<dbReference type="Proteomes" id="UP000197065">
    <property type="component" value="Unassembled WGS sequence"/>
</dbReference>
<dbReference type="EMBL" id="FYEH01000011">
    <property type="protein sequence ID" value="SNB74237.1"/>
    <property type="molecule type" value="Genomic_DNA"/>
</dbReference>
<organism evidence="4 5">
    <name type="scientific">Arboricoccus pini</name>
    <dbReference type="NCBI Taxonomy" id="1963835"/>
    <lineage>
        <taxon>Bacteria</taxon>
        <taxon>Pseudomonadati</taxon>
        <taxon>Pseudomonadota</taxon>
        <taxon>Alphaproteobacteria</taxon>
        <taxon>Geminicoccales</taxon>
        <taxon>Geminicoccaceae</taxon>
        <taxon>Arboricoccus</taxon>
    </lineage>
</organism>
<keyword evidence="5" id="KW-1185">Reference proteome</keyword>
<dbReference type="GO" id="GO:0015689">
    <property type="term" value="P:molybdate ion transport"/>
    <property type="evidence" value="ECO:0007669"/>
    <property type="project" value="InterPro"/>
</dbReference>